<feature type="compositionally biased region" description="Basic residues" evidence="1">
    <location>
        <begin position="1"/>
        <end position="12"/>
    </location>
</feature>
<sequence>PAGRRGLPRRARPGPLVGPALLDRGPRRHRVPRAPHHGAARLARDDGRVGRGAAAPLPRRPRQRPPRKRPAHAQGPRRRRHGRQDRLPDPLPPPQDRLPGPRAVRPLLELYAQGPRAGPGPRGRLGARAAAPRRRRRRRAAPRHAQDGRPRPRRHPLQAGLCVAPRAPGRLRVPRRRVPHEDGRGAPGRGGLLQPRADARVRDRRHGEASAGHGRGGCRRGRVAAKAACCYGRADLVRADIRGADV</sequence>
<feature type="compositionally biased region" description="Basic and acidic residues" evidence="1">
    <location>
        <begin position="197"/>
        <end position="208"/>
    </location>
</feature>
<feature type="non-terminal residue" evidence="2">
    <location>
        <position position="1"/>
    </location>
</feature>
<evidence type="ECO:0000313" key="2">
    <source>
        <dbReference type="EMBL" id="KAG5912944.1"/>
    </source>
</evidence>
<feature type="compositionally biased region" description="Basic residues" evidence="1">
    <location>
        <begin position="26"/>
        <end position="39"/>
    </location>
</feature>
<evidence type="ECO:0000256" key="1">
    <source>
        <dbReference type="SAM" id="MobiDB-lite"/>
    </source>
</evidence>
<dbReference type="AlphaFoldDB" id="A0A8K0NE08"/>
<gene>
    <name evidence="2" type="ORF">E4U42_001682</name>
</gene>
<feature type="compositionally biased region" description="Basic residues" evidence="1">
    <location>
        <begin position="59"/>
        <end position="83"/>
    </location>
</feature>
<dbReference type="Proteomes" id="UP000811619">
    <property type="component" value="Unassembled WGS sequence"/>
</dbReference>
<feature type="region of interest" description="Disordered" evidence="1">
    <location>
        <begin position="1"/>
        <end position="157"/>
    </location>
</feature>
<dbReference type="EMBL" id="SRPY01001505">
    <property type="protein sequence ID" value="KAG5912944.1"/>
    <property type="molecule type" value="Genomic_DNA"/>
</dbReference>
<evidence type="ECO:0000313" key="3">
    <source>
        <dbReference type="Proteomes" id="UP000811619"/>
    </source>
</evidence>
<protein>
    <submittedName>
        <fullName evidence="2">Uncharacterized protein</fullName>
    </submittedName>
</protein>
<name>A0A8K0NE08_9HYPO</name>
<accession>A0A8K0NE08</accession>
<reference evidence="2" key="1">
    <citation type="journal article" date="2020" name="bioRxiv">
        <title>Whole genome comparisons of ergot fungi reveals the divergence and evolution of species within the genus Claviceps are the result of varying mechanisms driving genome evolution and host range expansion.</title>
        <authorList>
            <person name="Wyka S.A."/>
            <person name="Mondo S.J."/>
            <person name="Liu M."/>
            <person name="Dettman J."/>
            <person name="Nalam V."/>
            <person name="Broders K.D."/>
        </authorList>
    </citation>
    <scope>NUCLEOTIDE SEQUENCE</scope>
    <source>
        <strain evidence="2">CCC 489</strain>
    </source>
</reference>
<proteinExistence type="predicted"/>
<keyword evidence="3" id="KW-1185">Reference proteome</keyword>
<feature type="compositionally biased region" description="Basic residues" evidence="1">
    <location>
        <begin position="131"/>
        <end position="142"/>
    </location>
</feature>
<comment type="caution">
    <text evidence="2">The sequence shown here is derived from an EMBL/GenBank/DDBJ whole genome shotgun (WGS) entry which is preliminary data.</text>
</comment>
<feature type="non-terminal residue" evidence="2">
    <location>
        <position position="246"/>
    </location>
</feature>
<feature type="region of interest" description="Disordered" evidence="1">
    <location>
        <begin position="175"/>
        <end position="218"/>
    </location>
</feature>
<organism evidence="2 3">
    <name type="scientific">Claviceps africana</name>
    <dbReference type="NCBI Taxonomy" id="83212"/>
    <lineage>
        <taxon>Eukaryota</taxon>
        <taxon>Fungi</taxon>
        <taxon>Dikarya</taxon>
        <taxon>Ascomycota</taxon>
        <taxon>Pezizomycotina</taxon>
        <taxon>Sordariomycetes</taxon>
        <taxon>Hypocreomycetidae</taxon>
        <taxon>Hypocreales</taxon>
        <taxon>Clavicipitaceae</taxon>
        <taxon>Claviceps</taxon>
    </lineage>
</organism>